<evidence type="ECO:0000259" key="1">
    <source>
        <dbReference type="SMART" id="SM01321"/>
    </source>
</evidence>
<reference evidence="2 3" key="1">
    <citation type="submission" date="2022-08" db="EMBL/GenBank/DDBJ databases">
        <title>Reclassification of Massilia species as members of the genera Telluria, Duganella, Pseudoduganella, Mokoshia gen. nov. and Zemynaea gen. nov. using orthogonal and non-orthogonal genome-based approaches.</title>
        <authorList>
            <person name="Bowman J.P."/>
        </authorList>
    </citation>
    <scope>NUCLEOTIDE SEQUENCE [LARGE SCALE GENOMIC DNA]</scope>
    <source>
        <strain evidence="2 3">JCM 31661</strain>
    </source>
</reference>
<accession>A0ABT2APB6</accession>
<feature type="domain" description="Transposase IS200-like" evidence="1">
    <location>
        <begin position="9"/>
        <end position="123"/>
    </location>
</feature>
<name>A0ABT2APB6_9BURK</name>
<gene>
    <name evidence="2" type="ORF">NX780_17205</name>
</gene>
<sequence>MTRPIRLEFPGALYHVTSRGNRGQPIYRHDADRYAWLNILDQVCKRHHFVIHSFCQMTNHYHLLIETAEANLSRGMRQLNGHYAQLISRRYELVGHLFQGRYKAILVQKESHLLEVSRYIVLNPIRANMVSSLDEWPWTSHHFLIGARHPPEWLKRDWLLSQFGTTQADAIAAYQAFVQAGLGQASPLAATRHGVLLGNDDFVSTHQQLQWAEEFAEAARIERQAVTLTLADYQTRYADRDEAMARAYLSTAFTMPQIAQAFDVSTKTVSRAVAAFERPIKQA</sequence>
<organism evidence="2 3">
    <name type="scientific">Massilia agri</name>
    <dbReference type="NCBI Taxonomy" id="1886785"/>
    <lineage>
        <taxon>Bacteria</taxon>
        <taxon>Pseudomonadati</taxon>
        <taxon>Pseudomonadota</taxon>
        <taxon>Betaproteobacteria</taxon>
        <taxon>Burkholderiales</taxon>
        <taxon>Oxalobacteraceae</taxon>
        <taxon>Telluria group</taxon>
        <taxon>Massilia</taxon>
    </lineage>
</organism>
<dbReference type="SMART" id="SM01321">
    <property type="entry name" value="Y1_Tnp"/>
    <property type="match status" value="1"/>
</dbReference>
<dbReference type="RefSeq" id="WP_258829107.1">
    <property type="nucleotide sequence ID" value="NZ_JANUHA010000012.1"/>
</dbReference>
<proteinExistence type="predicted"/>
<evidence type="ECO:0000313" key="3">
    <source>
        <dbReference type="Proteomes" id="UP001206572"/>
    </source>
</evidence>
<comment type="caution">
    <text evidence="2">The sequence shown here is derived from an EMBL/GenBank/DDBJ whole genome shotgun (WGS) entry which is preliminary data.</text>
</comment>
<dbReference type="InterPro" id="IPR002686">
    <property type="entry name" value="Transposase_17"/>
</dbReference>
<dbReference type="EMBL" id="JANUHA010000012">
    <property type="protein sequence ID" value="MCS0598090.1"/>
    <property type="molecule type" value="Genomic_DNA"/>
</dbReference>
<evidence type="ECO:0000313" key="2">
    <source>
        <dbReference type="EMBL" id="MCS0598090.1"/>
    </source>
</evidence>
<dbReference type="PANTHER" id="PTHR34322">
    <property type="entry name" value="TRANSPOSASE, Y1_TNP DOMAIN-CONTAINING"/>
    <property type="match status" value="1"/>
</dbReference>
<protein>
    <submittedName>
        <fullName evidence="2">Transposase</fullName>
    </submittedName>
</protein>
<dbReference type="SUPFAM" id="SSF143422">
    <property type="entry name" value="Transposase IS200-like"/>
    <property type="match status" value="1"/>
</dbReference>
<dbReference type="InterPro" id="IPR036515">
    <property type="entry name" value="Transposase_17_sf"/>
</dbReference>
<dbReference type="Pfam" id="PF01797">
    <property type="entry name" value="Y1_Tnp"/>
    <property type="match status" value="1"/>
</dbReference>
<dbReference type="Gene3D" id="3.30.70.1290">
    <property type="entry name" value="Transposase IS200-like"/>
    <property type="match status" value="1"/>
</dbReference>
<dbReference type="Proteomes" id="UP001206572">
    <property type="component" value="Unassembled WGS sequence"/>
</dbReference>
<keyword evidence="3" id="KW-1185">Reference proteome</keyword>
<dbReference type="PANTHER" id="PTHR34322:SF2">
    <property type="entry name" value="TRANSPOSASE IS200-LIKE DOMAIN-CONTAINING PROTEIN"/>
    <property type="match status" value="1"/>
</dbReference>